<protein>
    <recommendedName>
        <fullName evidence="4">7TM GPCR serpentine receptor class x (Srx) domain-containing protein</fullName>
    </recommendedName>
</protein>
<dbReference type="Pfam" id="PF10326">
    <property type="entry name" value="7TM_GPCR_Str"/>
    <property type="match status" value="1"/>
</dbReference>
<feature type="transmembrane region" description="Helical" evidence="1">
    <location>
        <begin position="169"/>
        <end position="193"/>
    </location>
</feature>
<sequence>MFIHRYFSVVKPEQLFYFQGKRITLWIIYSFLIGLSCCIANSYFGAPDDYSSNYVYSEFLEVYNRFIEETPAVIVILFDADGKIRLRNLIYLMFCFITIFIQNFIIFFCGFKIRRKMYHKNNNYSPSLRKLHNQFFKTLIFQVATPTILLVIPVMIIACLPFFQFEISLPTGFLICFSEIYPAIDSLIVMYIITDYHKAIKDFFNDMKYYTCC</sequence>
<dbReference type="AlphaFoldDB" id="A0A9P1IYV0"/>
<dbReference type="Proteomes" id="UP001152747">
    <property type="component" value="Unassembled WGS sequence"/>
</dbReference>
<dbReference type="Gene3D" id="1.20.1070.10">
    <property type="entry name" value="Rhodopsin 7-helix transmembrane proteins"/>
    <property type="match status" value="1"/>
</dbReference>
<keyword evidence="1" id="KW-0472">Membrane</keyword>
<gene>
    <name evidence="2" type="ORF">CAMP_LOCUS16228</name>
</gene>
<dbReference type="SUPFAM" id="SSF81321">
    <property type="entry name" value="Family A G protein-coupled receptor-like"/>
    <property type="match status" value="1"/>
</dbReference>
<accession>A0A9P1IYV0</accession>
<dbReference type="EMBL" id="CANHGI010000005">
    <property type="protein sequence ID" value="CAI5453591.1"/>
    <property type="molecule type" value="Genomic_DNA"/>
</dbReference>
<reference evidence="2" key="1">
    <citation type="submission" date="2022-11" db="EMBL/GenBank/DDBJ databases">
        <authorList>
            <person name="Kikuchi T."/>
        </authorList>
    </citation>
    <scope>NUCLEOTIDE SEQUENCE</scope>
    <source>
        <strain evidence="2">PS1010</strain>
    </source>
</reference>
<dbReference type="InterPro" id="IPR019428">
    <property type="entry name" value="7TM_GPCR_serpentine_rcpt_Str"/>
</dbReference>
<keyword evidence="1" id="KW-0812">Transmembrane</keyword>
<feature type="transmembrane region" description="Helical" evidence="1">
    <location>
        <begin position="139"/>
        <end position="163"/>
    </location>
</feature>
<name>A0A9P1IYV0_9PELO</name>
<feature type="transmembrane region" description="Helical" evidence="1">
    <location>
        <begin position="89"/>
        <end position="111"/>
    </location>
</feature>
<evidence type="ECO:0000313" key="3">
    <source>
        <dbReference type="Proteomes" id="UP001152747"/>
    </source>
</evidence>
<evidence type="ECO:0000256" key="1">
    <source>
        <dbReference type="SAM" id="Phobius"/>
    </source>
</evidence>
<feature type="transmembrane region" description="Helical" evidence="1">
    <location>
        <begin position="23"/>
        <end position="44"/>
    </location>
</feature>
<keyword evidence="3" id="KW-1185">Reference proteome</keyword>
<organism evidence="2 3">
    <name type="scientific">Caenorhabditis angaria</name>
    <dbReference type="NCBI Taxonomy" id="860376"/>
    <lineage>
        <taxon>Eukaryota</taxon>
        <taxon>Metazoa</taxon>
        <taxon>Ecdysozoa</taxon>
        <taxon>Nematoda</taxon>
        <taxon>Chromadorea</taxon>
        <taxon>Rhabditida</taxon>
        <taxon>Rhabditina</taxon>
        <taxon>Rhabditomorpha</taxon>
        <taxon>Rhabditoidea</taxon>
        <taxon>Rhabditidae</taxon>
        <taxon>Peloderinae</taxon>
        <taxon>Caenorhabditis</taxon>
    </lineage>
</organism>
<proteinExistence type="predicted"/>
<dbReference type="PANTHER" id="PTHR46000">
    <property type="entry name" value="SEVEN TM RECEPTOR-RELATED"/>
    <property type="match status" value="1"/>
</dbReference>
<dbReference type="PANTHER" id="PTHR46000:SF6">
    <property type="entry name" value="SEVEN TM RECEPTOR"/>
    <property type="match status" value="1"/>
</dbReference>
<evidence type="ECO:0008006" key="4">
    <source>
        <dbReference type="Google" id="ProtNLM"/>
    </source>
</evidence>
<comment type="caution">
    <text evidence="2">The sequence shown here is derived from an EMBL/GenBank/DDBJ whole genome shotgun (WGS) entry which is preliminary data.</text>
</comment>
<keyword evidence="1" id="KW-1133">Transmembrane helix</keyword>
<evidence type="ECO:0000313" key="2">
    <source>
        <dbReference type="EMBL" id="CAI5453591.1"/>
    </source>
</evidence>